<dbReference type="SUPFAM" id="SSF56925">
    <property type="entry name" value="OMPA-like"/>
    <property type="match status" value="1"/>
</dbReference>
<dbReference type="EMBL" id="SPNC01000108">
    <property type="protein sequence ID" value="TFH94556.1"/>
    <property type="molecule type" value="Genomic_DNA"/>
</dbReference>
<dbReference type="STRING" id="1122973.GCA_000379925_00894"/>
<dbReference type="RefSeq" id="WP_134849985.1">
    <property type="nucleotide sequence ID" value="NZ_CP197400.1"/>
</dbReference>
<dbReference type="AlphaFoldDB" id="A0A4Y8WP07"/>
<gene>
    <name evidence="1" type="ORF">E4P47_06995</name>
</gene>
<evidence type="ECO:0000313" key="2">
    <source>
        <dbReference type="Proteomes" id="UP000297225"/>
    </source>
</evidence>
<dbReference type="Proteomes" id="UP000297225">
    <property type="component" value="Unassembled WGS sequence"/>
</dbReference>
<dbReference type="OrthoDB" id="10019845at2"/>
<sequence length="309" mass="33148">MIITRIAVSIIALCAGVAAMAQEVQELSLADTLRIDRSVLIAPKTGVEKATMKLVKPLKLEGLKPLDIPRVLSFDGSRLDRELQISGLSSTLEIEVPRTLETTLGEVMSQEFHITPNLSINSIIGAPSQLPFIPAQTPGLVANIGASYKVNDWMSIEPSVVAGQLMGSRFVAPSVTASFNISERFKAQLRTGLALGQNAYQPHLMHQSINASLRLQYITPSGVFAYGEGFAARQKLFANLNQMPMLTGPYAYGFGGGVGYNIPGAGPISVGINYNYNPFSHRMEPVASVNLVGGIIYLFQLIGKAISGD</sequence>
<comment type="caution">
    <text evidence="1">The sequence shown here is derived from an EMBL/GenBank/DDBJ whole genome shotgun (WGS) entry which is preliminary data.</text>
</comment>
<reference evidence="1 2" key="1">
    <citation type="submission" date="2019-03" db="EMBL/GenBank/DDBJ databases">
        <title>Porphyromonas levii Isolated from the Uterus of Dairy Cows.</title>
        <authorList>
            <person name="Francis A.M."/>
        </authorList>
    </citation>
    <scope>NUCLEOTIDE SEQUENCE [LARGE SCALE GENOMIC DNA]</scope>
    <source>
        <strain evidence="1 2">AF5678</strain>
    </source>
</reference>
<dbReference type="InterPro" id="IPR011250">
    <property type="entry name" value="OMP/PagP_B-barrel"/>
</dbReference>
<organism evidence="1 2">
    <name type="scientific">Porphyromonas levii</name>
    <dbReference type="NCBI Taxonomy" id="28114"/>
    <lineage>
        <taxon>Bacteria</taxon>
        <taxon>Pseudomonadati</taxon>
        <taxon>Bacteroidota</taxon>
        <taxon>Bacteroidia</taxon>
        <taxon>Bacteroidales</taxon>
        <taxon>Porphyromonadaceae</taxon>
        <taxon>Porphyromonas</taxon>
    </lineage>
</organism>
<protein>
    <submittedName>
        <fullName evidence="1">Uncharacterized protein</fullName>
    </submittedName>
</protein>
<name>A0A4Y8WP07_9PORP</name>
<accession>A0A4Y8WP07</accession>
<evidence type="ECO:0000313" key="1">
    <source>
        <dbReference type="EMBL" id="TFH94556.1"/>
    </source>
</evidence>
<keyword evidence="2" id="KW-1185">Reference proteome</keyword>
<proteinExistence type="predicted"/>